<evidence type="ECO:0000256" key="1">
    <source>
        <dbReference type="SAM" id="Phobius"/>
    </source>
</evidence>
<name>A0A1G2RIX6_9BACT</name>
<reference evidence="2 3" key="1">
    <citation type="journal article" date="2016" name="Nat. Commun.">
        <title>Thousands of microbial genomes shed light on interconnected biogeochemical processes in an aquifer system.</title>
        <authorList>
            <person name="Anantharaman K."/>
            <person name="Brown C.T."/>
            <person name="Hug L.A."/>
            <person name="Sharon I."/>
            <person name="Castelle C.J."/>
            <person name="Probst A.J."/>
            <person name="Thomas B.C."/>
            <person name="Singh A."/>
            <person name="Wilkins M.J."/>
            <person name="Karaoz U."/>
            <person name="Brodie E.L."/>
            <person name="Williams K.H."/>
            <person name="Hubbard S.S."/>
            <person name="Banfield J.F."/>
        </authorList>
    </citation>
    <scope>NUCLEOTIDE SEQUENCE [LARGE SCALE GENOMIC DNA]</scope>
</reference>
<sequence length="173" mass="19541">MLEIIPKTQVQPFLLRSLVLYLGVFFLAFSLIGFFVLQMLASNAQESIAEAEDVLRAGKTSQERKLENTVLGYRNKIQDFSSFVAGQKDAVPFFVFVEEVTHPQVFFREASLTVFENRMVLKGVTTDFRSLGEQAASLEGREELVSWKLSEVSLAKGQVVFTLELLFSSKLFQ</sequence>
<protein>
    <submittedName>
        <fullName evidence="2">Uncharacterized protein</fullName>
    </submittedName>
</protein>
<comment type="caution">
    <text evidence="2">The sequence shown here is derived from an EMBL/GenBank/DDBJ whole genome shotgun (WGS) entry which is preliminary data.</text>
</comment>
<keyword evidence="1" id="KW-0472">Membrane</keyword>
<keyword evidence="1" id="KW-1133">Transmembrane helix</keyword>
<evidence type="ECO:0000313" key="2">
    <source>
        <dbReference type="EMBL" id="OHA72790.1"/>
    </source>
</evidence>
<dbReference type="Proteomes" id="UP000177287">
    <property type="component" value="Unassembled WGS sequence"/>
</dbReference>
<feature type="transmembrane region" description="Helical" evidence="1">
    <location>
        <begin position="18"/>
        <end position="37"/>
    </location>
</feature>
<dbReference type="AlphaFoldDB" id="A0A1G2RIX6"/>
<gene>
    <name evidence="2" type="ORF">A3A27_01140</name>
</gene>
<dbReference type="EMBL" id="MHUF01000012">
    <property type="protein sequence ID" value="OHA72790.1"/>
    <property type="molecule type" value="Genomic_DNA"/>
</dbReference>
<proteinExistence type="predicted"/>
<keyword evidence="1" id="KW-0812">Transmembrane</keyword>
<evidence type="ECO:0000313" key="3">
    <source>
        <dbReference type="Proteomes" id="UP000177287"/>
    </source>
</evidence>
<organism evidence="2 3">
    <name type="scientific">Candidatus Wildermuthbacteria bacterium RIFCSPLOWO2_01_FULL_47_18</name>
    <dbReference type="NCBI Taxonomy" id="1802460"/>
    <lineage>
        <taxon>Bacteria</taxon>
        <taxon>Candidatus Wildermuthiibacteriota</taxon>
    </lineage>
</organism>
<accession>A0A1G2RIX6</accession>